<dbReference type="InterPro" id="IPR000795">
    <property type="entry name" value="T_Tr_GTP-bd_dom"/>
</dbReference>
<dbReference type="PANTHER" id="PTHR43261:SF6">
    <property type="entry name" value="ELONGATION FACTOR G-LIKE PROTEIN"/>
    <property type="match status" value="1"/>
</dbReference>
<dbReference type="AlphaFoldDB" id="A0A1M5BWK5"/>
<dbReference type="InterPro" id="IPR020568">
    <property type="entry name" value="Ribosomal_Su5_D2-typ_SF"/>
</dbReference>
<sequence>MKAYEYNAIRNVALISHSGAGKTTLAEAALYVSKAIDRMGRVEEGNTVSDFDPEEIARSISISASLIPVEWKTAKINLIDTPGYFDFVGEMLASLRAVEGAVLVVSSSGPEVGTEIAWKHLEESGLPGMFFINKMDKENADFSKTLQELKDLFGNKVVALQLPIGQEDDFKGYVDLLENKAFIYNKKGEFAQENIPDDMVDAVAEAREELIEDIAELDEGLLEKFFGDEQLSVEELKEVLKKGVAQRELFPVLCGSALKNIGVSTLMDAIVEYMPTPADRSADPFSAFVFKTIADPYVGKISLFKVLSGSVTPDSPVLNSTKEVEERIGQLFVLRGKKQIPVDRLLCGDIGGVAKLASTSTGDTLCDPKRSVVYDKISYPEPNLAMAIEPQSEGDEEKISNGLLRLNEEDPTFKVIKNNETGQFLLYGYGEVHLEVIVKKLMTKFGIGCQLTVPKVAYRETIKGHAKVEGKHKKQTGGHGQYGHVWIEFEPLHDKDFEFVDKIFGGAVPKQFIPAVEKGLRECMKEGILAGYPVVNIKATLVDGSYHPVDSSEMAFKVAASLAFKKGMQQADPVMLEPILHVEVTVPEEYMGDVIGDLNKRRGRILGMQPEGRLQVITAEVPEAEMFRYATDLRSLTHARGTFTMRFERYEEMPPQLAQKIIEETKLAKEA</sequence>
<dbReference type="FunFam" id="3.40.50.300:FF:001994">
    <property type="entry name" value="Translation elongation factor G"/>
    <property type="match status" value="1"/>
</dbReference>
<dbReference type="Gene3D" id="3.40.50.300">
    <property type="entry name" value="P-loop containing nucleotide triphosphate hydrolases"/>
    <property type="match status" value="1"/>
</dbReference>
<dbReference type="CDD" id="cd16262">
    <property type="entry name" value="EFG_III"/>
    <property type="match status" value="1"/>
</dbReference>
<feature type="domain" description="Tr-type G" evidence="6">
    <location>
        <begin position="7"/>
        <end position="278"/>
    </location>
</feature>
<comment type="similarity">
    <text evidence="1">Belongs to the TRAFAC class translation factor GTPase superfamily. Classic translation factor GTPase family. EF-G/EF-2 subfamily.</text>
</comment>
<dbReference type="InterPro" id="IPR009000">
    <property type="entry name" value="Transl_B-barrel_sf"/>
</dbReference>
<dbReference type="InterPro" id="IPR004540">
    <property type="entry name" value="Transl_elong_EFG/EF2"/>
</dbReference>
<dbReference type="Pfam" id="PF22042">
    <property type="entry name" value="EF-G_D2"/>
    <property type="match status" value="1"/>
</dbReference>
<keyword evidence="7" id="KW-0648">Protein biosynthesis</keyword>
<dbReference type="InterPro" id="IPR027417">
    <property type="entry name" value="P-loop_NTPase"/>
</dbReference>
<accession>A0A1M5BWK5</accession>
<dbReference type="CDD" id="cd04088">
    <property type="entry name" value="EFG_mtEFG_II"/>
    <property type="match status" value="1"/>
</dbReference>
<dbReference type="NCBIfam" id="TIGR00484">
    <property type="entry name" value="EF-G"/>
    <property type="match status" value="1"/>
</dbReference>
<reference evidence="7 8" key="1">
    <citation type="submission" date="2016-11" db="EMBL/GenBank/DDBJ databases">
        <authorList>
            <person name="Jaros S."/>
            <person name="Januszkiewicz K."/>
            <person name="Wedrychowicz H."/>
        </authorList>
    </citation>
    <scope>NUCLEOTIDE SEQUENCE [LARGE SCALE GENOMIC DNA]</scope>
    <source>
        <strain evidence="7 8">DSM 17918</strain>
    </source>
</reference>
<gene>
    <name evidence="7" type="ORF">SAMN02746089_01970</name>
</gene>
<dbReference type="SMART" id="SM00838">
    <property type="entry name" value="EFG_C"/>
    <property type="match status" value="1"/>
</dbReference>
<protein>
    <recommendedName>
        <fullName evidence="2 5">Elongation factor G</fullName>
    </recommendedName>
</protein>
<dbReference type="NCBIfam" id="NF009379">
    <property type="entry name" value="PRK12740.1-3"/>
    <property type="match status" value="1"/>
</dbReference>
<evidence type="ECO:0000313" key="7">
    <source>
        <dbReference type="EMBL" id="SHF46750.1"/>
    </source>
</evidence>
<dbReference type="Gene3D" id="3.30.70.870">
    <property type="entry name" value="Elongation Factor G (Translational Gtpase), domain 3"/>
    <property type="match status" value="1"/>
</dbReference>
<dbReference type="InterPro" id="IPR005225">
    <property type="entry name" value="Small_GTP-bd"/>
</dbReference>
<dbReference type="Pfam" id="PF00679">
    <property type="entry name" value="EFG_C"/>
    <property type="match status" value="1"/>
</dbReference>
<dbReference type="InterPro" id="IPR009022">
    <property type="entry name" value="EFG_III"/>
</dbReference>
<dbReference type="InterPro" id="IPR047872">
    <property type="entry name" value="EFG_IV"/>
</dbReference>
<evidence type="ECO:0000256" key="2">
    <source>
        <dbReference type="ARBA" id="ARBA00017872"/>
    </source>
</evidence>
<evidence type="ECO:0000259" key="6">
    <source>
        <dbReference type="PROSITE" id="PS51722"/>
    </source>
</evidence>
<evidence type="ECO:0000256" key="5">
    <source>
        <dbReference type="NCBIfam" id="TIGR00484"/>
    </source>
</evidence>
<dbReference type="SUPFAM" id="SSF52540">
    <property type="entry name" value="P-loop containing nucleoside triphosphate hydrolases"/>
    <property type="match status" value="1"/>
</dbReference>
<evidence type="ECO:0000256" key="4">
    <source>
        <dbReference type="ARBA" id="ARBA00023134"/>
    </source>
</evidence>
<dbReference type="Gene3D" id="3.30.70.240">
    <property type="match status" value="1"/>
</dbReference>
<dbReference type="GO" id="GO:0003746">
    <property type="term" value="F:translation elongation factor activity"/>
    <property type="evidence" value="ECO:0007669"/>
    <property type="project" value="UniProtKB-UniRule"/>
</dbReference>
<evidence type="ECO:0000256" key="1">
    <source>
        <dbReference type="ARBA" id="ARBA00005870"/>
    </source>
</evidence>
<dbReference type="Gene3D" id="3.30.230.10">
    <property type="match status" value="1"/>
</dbReference>
<keyword evidence="3" id="KW-0547">Nucleotide-binding</keyword>
<dbReference type="CDD" id="cd03713">
    <property type="entry name" value="EFG_mtEFG_C"/>
    <property type="match status" value="1"/>
</dbReference>
<dbReference type="InterPro" id="IPR014721">
    <property type="entry name" value="Ribsml_uS5_D2-typ_fold_subgr"/>
</dbReference>
<dbReference type="GO" id="GO:0032790">
    <property type="term" value="P:ribosome disassembly"/>
    <property type="evidence" value="ECO:0007669"/>
    <property type="project" value="TreeGrafter"/>
</dbReference>
<dbReference type="GO" id="GO:0003924">
    <property type="term" value="F:GTPase activity"/>
    <property type="evidence" value="ECO:0007669"/>
    <property type="project" value="InterPro"/>
</dbReference>
<dbReference type="NCBIfam" id="TIGR00231">
    <property type="entry name" value="small_GTP"/>
    <property type="match status" value="1"/>
</dbReference>
<dbReference type="SUPFAM" id="SSF54211">
    <property type="entry name" value="Ribosomal protein S5 domain 2-like"/>
    <property type="match status" value="1"/>
</dbReference>
<keyword evidence="4" id="KW-0342">GTP-binding</keyword>
<dbReference type="RefSeq" id="WP_073344729.1">
    <property type="nucleotide sequence ID" value="NZ_FQVH01000024.1"/>
</dbReference>
<organism evidence="7 8">
    <name type="scientific">Caldanaerobius fijiensis DSM 17918</name>
    <dbReference type="NCBI Taxonomy" id="1121256"/>
    <lineage>
        <taxon>Bacteria</taxon>
        <taxon>Bacillati</taxon>
        <taxon>Bacillota</taxon>
        <taxon>Clostridia</taxon>
        <taxon>Thermoanaerobacterales</taxon>
        <taxon>Thermoanaerobacteraceae</taxon>
        <taxon>Caldanaerobius</taxon>
    </lineage>
</organism>
<keyword evidence="8" id="KW-1185">Reference proteome</keyword>
<dbReference type="CDD" id="cd01434">
    <property type="entry name" value="EFG_mtEFG1_IV"/>
    <property type="match status" value="1"/>
</dbReference>
<dbReference type="STRING" id="1121256.SAMN02746089_01970"/>
<dbReference type="Pfam" id="PF00009">
    <property type="entry name" value="GTP_EFTU"/>
    <property type="match status" value="1"/>
</dbReference>
<dbReference type="FunFam" id="3.30.70.870:FF:000002">
    <property type="entry name" value="Translation elongation factor 2"/>
    <property type="match status" value="1"/>
</dbReference>
<dbReference type="Gene3D" id="2.40.30.10">
    <property type="entry name" value="Translation factors"/>
    <property type="match status" value="1"/>
</dbReference>
<dbReference type="FunFam" id="3.30.230.10:FF:000003">
    <property type="entry name" value="Elongation factor G"/>
    <property type="match status" value="1"/>
</dbReference>
<dbReference type="GO" id="GO:0005525">
    <property type="term" value="F:GTP binding"/>
    <property type="evidence" value="ECO:0007669"/>
    <property type="project" value="UniProtKB-UniRule"/>
</dbReference>
<evidence type="ECO:0000256" key="3">
    <source>
        <dbReference type="ARBA" id="ARBA00022741"/>
    </source>
</evidence>
<keyword evidence="7" id="KW-0251">Elongation factor</keyword>
<dbReference type="NCBIfam" id="NF009891">
    <property type="entry name" value="PRK13351.1-1"/>
    <property type="match status" value="1"/>
</dbReference>
<dbReference type="SUPFAM" id="SSF50447">
    <property type="entry name" value="Translation proteins"/>
    <property type="match status" value="1"/>
</dbReference>
<evidence type="ECO:0000313" key="8">
    <source>
        <dbReference type="Proteomes" id="UP000184088"/>
    </source>
</evidence>
<dbReference type="InterPro" id="IPR053905">
    <property type="entry name" value="EF-G-like_DII"/>
</dbReference>
<dbReference type="SUPFAM" id="SSF54980">
    <property type="entry name" value="EF-G C-terminal domain-like"/>
    <property type="match status" value="2"/>
</dbReference>
<name>A0A1M5BWK5_9THEO</name>
<dbReference type="SMART" id="SM00889">
    <property type="entry name" value="EFG_IV"/>
    <property type="match status" value="1"/>
</dbReference>
<dbReference type="InterPro" id="IPR000640">
    <property type="entry name" value="EFG_V-like"/>
</dbReference>
<dbReference type="EMBL" id="FQVH01000024">
    <property type="protein sequence ID" value="SHF46750.1"/>
    <property type="molecule type" value="Genomic_DNA"/>
</dbReference>
<dbReference type="Proteomes" id="UP000184088">
    <property type="component" value="Unassembled WGS sequence"/>
</dbReference>
<dbReference type="InterPro" id="IPR041095">
    <property type="entry name" value="EFG_II"/>
</dbReference>
<proteinExistence type="inferred from homology"/>
<dbReference type="NCBIfam" id="NF009381">
    <property type="entry name" value="PRK12740.1-5"/>
    <property type="match status" value="1"/>
</dbReference>
<dbReference type="PANTHER" id="PTHR43261">
    <property type="entry name" value="TRANSLATION ELONGATION FACTOR G-RELATED"/>
    <property type="match status" value="1"/>
</dbReference>
<dbReference type="Pfam" id="PF14492">
    <property type="entry name" value="EFG_III"/>
    <property type="match status" value="1"/>
</dbReference>
<dbReference type="CDD" id="cd04170">
    <property type="entry name" value="EF-G_bact"/>
    <property type="match status" value="1"/>
</dbReference>
<dbReference type="InterPro" id="IPR035647">
    <property type="entry name" value="EFG_III/V"/>
</dbReference>
<dbReference type="InterPro" id="IPR035649">
    <property type="entry name" value="EFG_V"/>
</dbReference>
<dbReference type="PROSITE" id="PS51722">
    <property type="entry name" value="G_TR_2"/>
    <property type="match status" value="1"/>
</dbReference>
<dbReference type="PRINTS" id="PR00315">
    <property type="entry name" value="ELONGATNFCT"/>
</dbReference>
<dbReference type="InterPro" id="IPR005517">
    <property type="entry name" value="Transl_elong_EFG/EF2_IV"/>
</dbReference>
<dbReference type="OrthoDB" id="9804431at2"/>
<dbReference type="FunFam" id="3.30.70.240:FF:000001">
    <property type="entry name" value="Elongation factor G"/>
    <property type="match status" value="1"/>
</dbReference>
<dbReference type="Pfam" id="PF03764">
    <property type="entry name" value="EFG_IV"/>
    <property type="match status" value="1"/>
</dbReference>